<dbReference type="PANTHER" id="PTHR22950:SF643">
    <property type="entry name" value="AMINO ACID TRANSPORTER AVT6A"/>
    <property type="match status" value="1"/>
</dbReference>
<gene>
    <name evidence="2" type="ORF">FPE_LOCUS30150</name>
</gene>
<evidence type="ECO:0000313" key="2">
    <source>
        <dbReference type="EMBL" id="CAI9782720.1"/>
    </source>
</evidence>
<dbReference type="AlphaFoldDB" id="A0AAD2A768"/>
<reference evidence="2" key="1">
    <citation type="submission" date="2023-05" db="EMBL/GenBank/DDBJ databases">
        <authorList>
            <person name="Huff M."/>
        </authorList>
    </citation>
    <scope>NUCLEOTIDE SEQUENCE</scope>
</reference>
<feature type="transmembrane region" description="Helical" evidence="1">
    <location>
        <begin position="103"/>
        <end position="125"/>
    </location>
</feature>
<dbReference type="GO" id="GO:0016020">
    <property type="term" value="C:membrane"/>
    <property type="evidence" value="ECO:0007669"/>
    <property type="project" value="TreeGrafter"/>
</dbReference>
<sequence>MALPATMNVLGLILDIALIVFVGVLTEFSVGMLLRFSKAGGGVSYGGNMGDAFGNVGRRTLEFVDGCFGEHWWNGHSFVVLVTILVVLAPLTSFKRMDSLRYIYALVVILAFDFLAITIRVTVFLKLVKGSNGMPRLLLDITDINSVSKLFTVVPIPVTYVYHFNGKAILHAPSYVTWTFP</sequence>
<dbReference type="GO" id="GO:0015179">
    <property type="term" value="F:L-amino acid transmembrane transporter activity"/>
    <property type="evidence" value="ECO:0007669"/>
    <property type="project" value="TreeGrafter"/>
</dbReference>
<feature type="transmembrane region" description="Helical" evidence="1">
    <location>
        <begin position="72"/>
        <end position="91"/>
    </location>
</feature>
<keyword evidence="1" id="KW-0812">Transmembrane</keyword>
<proteinExistence type="predicted"/>
<keyword evidence="1" id="KW-0472">Membrane</keyword>
<evidence type="ECO:0008006" key="4">
    <source>
        <dbReference type="Google" id="ProtNLM"/>
    </source>
</evidence>
<organism evidence="2 3">
    <name type="scientific">Fraxinus pennsylvanica</name>
    <dbReference type="NCBI Taxonomy" id="56036"/>
    <lineage>
        <taxon>Eukaryota</taxon>
        <taxon>Viridiplantae</taxon>
        <taxon>Streptophyta</taxon>
        <taxon>Embryophyta</taxon>
        <taxon>Tracheophyta</taxon>
        <taxon>Spermatophyta</taxon>
        <taxon>Magnoliopsida</taxon>
        <taxon>eudicotyledons</taxon>
        <taxon>Gunneridae</taxon>
        <taxon>Pentapetalae</taxon>
        <taxon>asterids</taxon>
        <taxon>lamiids</taxon>
        <taxon>Lamiales</taxon>
        <taxon>Oleaceae</taxon>
        <taxon>Oleeae</taxon>
        <taxon>Fraxinus</taxon>
    </lineage>
</organism>
<feature type="transmembrane region" description="Helical" evidence="1">
    <location>
        <begin position="12"/>
        <end position="34"/>
    </location>
</feature>
<protein>
    <recommendedName>
        <fullName evidence="4">Amino acid transporter transmembrane domain-containing protein</fullName>
    </recommendedName>
</protein>
<accession>A0AAD2A768</accession>
<dbReference type="Proteomes" id="UP000834106">
    <property type="component" value="Chromosome 19"/>
</dbReference>
<name>A0AAD2A768_9LAMI</name>
<keyword evidence="3" id="KW-1185">Reference proteome</keyword>
<dbReference type="PANTHER" id="PTHR22950">
    <property type="entry name" value="AMINO ACID TRANSPORTER"/>
    <property type="match status" value="1"/>
</dbReference>
<evidence type="ECO:0000313" key="3">
    <source>
        <dbReference type="Proteomes" id="UP000834106"/>
    </source>
</evidence>
<evidence type="ECO:0000256" key="1">
    <source>
        <dbReference type="SAM" id="Phobius"/>
    </source>
</evidence>
<dbReference type="EMBL" id="OU503054">
    <property type="protein sequence ID" value="CAI9782720.1"/>
    <property type="molecule type" value="Genomic_DNA"/>
</dbReference>
<keyword evidence="1" id="KW-1133">Transmembrane helix</keyword>